<name>A0ACC2JTV6_9PEZI</name>
<evidence type="ECO:0000313" key="2">
    <source>
        <dbReference type="Proteomes" id="UP001153332"/>
    </source>
</evidence>
<reference evidence="1" key="1">
    <citation type="submission" date="2022-12" db="EMBL/GenBank/DDBJ databases">
        <title>Genome Sequence of Lasiodiplodia mahajangana.</title>
        <authorList>
            <person name="Buettner E."/>
        </authorList>
    </citation>
    <scope>NUCLEOTIDE SEQUENCE</scope>
    <source>
        <strain evidence="1">VT137</strain>
    </source>
</reference>
<dbReference type="EMBL" id="JAPUUL010000417">
    <property type="protein sequence ID" value="KAJ8130814.1"/>
    <property type="molecule type" value="Genomic_DNA"/>
</dbReference>
<evidence type="ECO:0000313" key="1">
    <source>
        <dbReference type="EMBL" id="KAJ8130814.1"/>
    </source>
</evidence>
<gene>
    <name evidence="1" type="ORF">O1611_g2814</name>
</gene>
<proteinExistence type="predicted"/>
<protein>
    <submittedName>
        <fullName evidence="1">Uncharacterized protein</fullName>
    </submittedName>
</protein>
<organism evidence="1 2">
    <name type="scientific">Lasiodiplodia mahajangana</name>
    <dbReference type="NCBI Taxonomy" id="1108764"/>
    <lineage>
        <taxon>Eukaryota</taxon>
        <taxon>Fungi</taxon>
        <taxon>Dikarya</taxon>
        <taxon>Ascomycota</taxon>
        <taxon>Pezizomycotina</taxon>
        <taxon>Dothideomycetes</taxon>
        <taxon>Dothideomycetes incertae sedis</taxon>
        <taxon>Botryosphaeriales</taxon>
        <taxon>Botryosphaeriaceae</taxon>
        <taxon>Lasiodiplodia</taxon>
    </lineage>
</organism>
<sequence>MVHPAFRPASCSMVPSTLPSSLRPRKDSEAQAEAPGEQYQGARSMWTDCSVRSLDTIPGKPDSKDVPPVPRIPSEHRHRPKSSETSATGFNWPAPPEGRSLPPRPPSSSSTITPTTAKSTNTRGYSMAASSMYDGHSITTVSNAASSQHPLHRGMAKAGSHDENAPPTPRGRARTVPQPTTVEDEVTPDDSISRVNLNRNRRPSSSTATRFSDFLGKM</sequence>
<keyword evidence="2" id="KW-1185">Reference proteome</keyword>
<accession>A0ACC2JTV6</accession>
<dbReference type="Proteomes" id="UP001153332">
    <property type="component" value="Unassembled WGS sequence"/>
</dbReference>
<comment type="caution">
    <text evidence="1">The sequence shown here is derived from an EMBL/GenBank/DDBJ whole genome shotgun (WGS) entry which is preliminary data.</text>
</comment>